<evidence type="ECO:0000313" key="3">
    <source>
        <dbReference type="EMBL" id="QDU80323.1"/>
    </source>
</evidence>
<keyword evidence="2" id="KW-1133">Transmembrane helix</keyword>
<dbReference type="KEGG" id="plon:Pla110_20500"/>
<dbReference type="AlphaFoldDB" id="A0A518CMA2"/>
<name>A0A518CMA2_9PLAN</name>
<evidence type="ECO:0000313" key="4">
    <source>
        <dbReference type="Proteomes" id="UP000317178"/>
    </source>
</evidence>
<feature type="region of interest" description="Disordered" evidence="1">
    <location>
        <begin position="47"/>
        <end position="91"/>
    </location>
</feature>
<organism evidence="3 4">
    <name type="scientific">Polystyrenella longa</name>
    <dbReference type="NCBI Taxonomy" id="2528007"/>
    <lineage>
        <taxon>Bacteria</taxon>
        <taxon>Pseudomonadati</taxon>
        <taxon>Planctomycetota</taxon>
        <taxon>Planctomycetia</taxon>
        <taxon>Planctomycetales</taxon>
        <taxon>Planctomycetaceae</taxon>
        <taxon>Polystyrenella</taxon>
    </lineage>
</organism>
<feature type="transmembrane region" description="Helical" evidence="2">
    <location>
        <begin position="218"/>
        <end position="244"/>
    </location>
</feature>
<feature type="transmembrane region" description="Helical" evidence="2">
    <location>
        <begin position="190"/>
        <end position="212"/>
    </location>
</feature>
<feature type="transmembrane region" description="Helical" evidence="2">
    <location>
        <begin position="265"/>
        <end position="294"/>
    </location>
</feature>
<dbReference type="Proteomes" id="UP000317178">
    <property type="component" value="Chromosome"/>
</dbReference>
<reference evidence="3 4" key="1">
    <citation type="submission" date="2019-02" db="EMBL/GenBank/DDBJ databases">
        <title>Deep-cultivation of Planctomycetes and their phenomic and genomic characterization uncovers novel biology.</title>
        <authorList>
            <person name="Wiegand S."/>
            <person name="Jogler M."/>
            <person name="Boedeker C."/>
            <person name="Pinto D."/>
            <person name="Vollmers J."/>
            <person name="Rivas-Marin E."/>
            <person name="Kohn T."/>
            <person name="Peeters S.H."/>
            <person name="Heuer A."/>
            <person name="Rast P."/>
            <person name="Oberbeckmann S."/>
            <person name="Bunk B."/>
            <person name="Jeske O."/>
            <person name="Meyerdierks A."/>
            <person name="Storesund J.E."/>
            <person name="Kallscheuer N."/>
            <person name="Luecker S."/>
            <person name="Lage O.M."/>
            <person name="Pohl T."/>
            <person name="Merkel B.J."/>
            <person name="Hornburger P."/>
            <person name="Mueller R.-W."/>
            <person name="Bruemmer F."/>
            <person name="Labrenz M."/>
            <person name="Spormann A.M."/>
            <person name="Op den Camp H."/>
            <person name="Overmann J."/>
            <person name="Amann R."/>
            <person name="Jetten M.S.M."/>
            <person name="Mascher T."/>
            <person name="Medema M.H."/>
            <person name="Devos D.P."/>
            <person name="Kaster A.-K."/>
            <person name="Ovreas L."/>
            <person name="Rohde M."/>
            <person name="Galperin M.Y."/>
            <person name="Jogler C."/>
        </authorList>
    </citation>
    <scope>NUCLEOTIDE SEQUENCE [LARGE SCALE GENOMIC DNA]</scope>
    <source>
        <strain evidence="3 4">Pla110</strain>
    </source>
</reference>
<gene>
    <name evidence="3" type="ORF">Pla110_20500</name>
</gene>
<protein>
    <submittedName>
        <fullName evidence="3">Uncharacterized protein</fullName>
    </submittedName>
</protein>
<feature type="transmembrane region" description="Helical" evidence="2">
    <location>
        <begin position="306"/>
        <end position="331"/>
    </location>
</feature>
<accession>A0A518CMA2</accession>
<sequence length="417" mass="46970">MSQAIFLSCPKCDHRCKVRPKERPFKVRCPGCEAAVRVPAESELKVRNEPEVKRTPGRRKLNGTPSEADEGKTRRSGKSSTARRRSSSSFRSRESVSIQCPDCKASFSADAADYGKKTSCPLCSTSVEVPDPSGMSQLRKARQKKKPHSLLDGEIAPAPREHKEKLPTGIMLYIDGVLTFPFQPEVIFRLCLFAALIFILDVTVDLCVYALMTVPYALRALGLSAIVMFIITGGHAAVTFQTIFEETSAGSKDVRGWLEFDKYEYAFRLLTIGWLFLIATVAGFVPVIVIGFILEKVNFSLPGQMPLAMLLMPIGFLLSLAAFPFVALSTFEQHSYFSVFSPRIFKSLFREWWSWIIVTFVTWAFFLPWVVMRMVGSIAYPFINLFILSPYFAFIFFVYSRILGRLAFKIAQSADWD</sequence>
<keyword evidence="2" id="KW-0472">Membrane</keyword>
<keyword evidence="4" id="KW-1185">Reference proteome</keyword>
<proteinExistence type="predicted"/>
<feature type="transmembrane region" description="Helical" evidence="2">
    <location>
        <begin position="352"/>
        <end position="372"/>
    </location>
</feature>
<evidence type="ECO:0000256" key="2">
    <source>
        <dbReference type="SAM" id="Phobius"/>
    </source>
</evidence>
<dbReference type="EMBL" id="CP036281">
    <property type="protein sequence ID" value="QDU80323.1"/>
    <property type="molecule type" value="Genomic_DNA"/>
</dbReference>
<dbReference type="Gene3D" id="2.20.28.160">
    <property type="match status" value="1"/>
</dbReference>
<keyword evidence="2" id="KW-0812">Transmembrane</keyword>
<feature type="compositionally biased region" description="Basic residues" evidence="1">
    <location>
        <begin position="74"/>
        <end position="86"/>
    </location>
</feature>
<evidence type="ECO:0000256" key="1">
    <source>
        <dbReference type="SAM" id="MobiDB-lite"/>
    </source>
</evidence>
<feature type="transmembrane region" description="Helical" evidence="2">
    <location>
        <begin position="378"/>
        <end position="399"/>
    </location>
</feature>